<dbReference type="Proteomes" id="UP000294543">
    <property type="component" value="Unassembled WGS sequence"/>
</dbReference>
<evidence type="ECO:0000313" key="3">
    <source>
        <dbReference type="Proteomes" id="UP000294543"/>
    </source>
</evidence>
<reference evidence="2 3" key="1">
    <citation type="submission" date="2019-03" db="EMBL/GenBank/DDBJ databases">
        <title>Draft genome sequences of novel Actinobacteria.</title>
        <authorList>
            <person name="Sahin N."/>
            <person name="Ay H."/>
            <person name="Saygin H."/>
        </authorList>
    </citation>
    <scope>NUCLEOTIDE SEQUENCE [LARGE SCALE GENOMIC DNA]</scope>
    <source>
        <strain evidence="2 3">KC712</strain>
    </source>
</reference>
<proteinExistence type="predicted"/>
<organism evidence="2 3">
    <name type="scientific">Nonomuraea diastatica</name>
    <dbReference type="NCBI Taxonomy" id="1848329"/>
    <lineage>
        <taxon>Bacteria</taxon>
        <taxon>Bacillati</taxon>
        <taxon>Actinomycetota</taxon>
        <taxon>Actinomycetes</taxon>
        <taxon>Streptosporangiales</taxon>
        <taxon>Streptosporangiaceae</taxon>
        <taxon>Nonomuraea</taxon>
    </lineage>
</organism>
<dbReference type="EMBL" id="SMKP01000132">
    <property type="protein sequence ID" value="TDD15084.1"/>
    <property type="molecule type" value="Genomic_DNA"/>
</dbReference>
<comment type="caution">
    <text evidence="2">The sequence shown here is derived from an EMBL/GenBank/DDBJ whole genome shotgun (WGS) entry which is preliminary data.</text>
</comment>
<evidence type="ECO:0000259" key="1">
    <source>
        <dbReference type="Pfam" id="PF16116"/>
    </source>
</evidence>
<dbReference type="Pfam" id="PF16116">
    <property type="entry name" value="DUF4832"/>
    <property type="match status" value="1"/>
</dbReference>
<protein>
    <submittedName>
        <fullName evidence="2">DUF4832 domain-containing protein</fullName>
    </submittedName>
</protein>
<name>A0A4R4WFT9_9ACTN</name>
<feature type="domain" description="DUF4832" evidence="1">
    <location>
        <begin position="1"/>
        <end position="89"/>
    </location>
</feature>
<dbReference type="OrthoDB" id="9760654at2"/>
<dbReference type="AlphaFoldDB" id="A0A4R4WFT9"/>
<gene>
    <name evidence="2" type="ORF">E1294_35420</name>
</gene>
<keyword evidence="3" id="KW-1185">Reference proteome</keyword>
<sequence length="109" mass="11965">MTFTVRNDGYAAPVNPRDAALVLRDTATSAVHRFPLATDPRTWQAGETTRVRAKFRLPRSLPAGEYALLLDLPDPKLPGRPEYAIRLANEGTWEPGTGLNALLHTVTVT</sequence>
<dbReference type="InterPro" id="IPR032267">
    <property type="entry name" value="DUF4832"/>
</dbReference>
<accession>A0A4R4WFT9</accession>
<evidence type="ECO:0000313" key="2">
    <source>
        <dbReference type="EMBL" id="TDD15084.1"/>
    </source>
</evidence>